<evidence type="ECO:0000313" key="1">
    <source>
        <dbReference type="EMBL" id="PTQ30761.1"/>
    </source>
</evidence>
<dbReference type="AlphaFoldDB" id="A0A2R6WAA0"/>
<dbReference type="EMBL" id="KZ772792">
    <property type="protein sequence ID" value="PTQ30761.1"/>
    <property type="molecule type" value="Genomic_DNA"/>
</dbReference>
<organism evidence="1 2">
    <name type="scientific">Marchantia polymorpha</name>
    <name type="common">Common liverwort</name>
    <name type="synonym">Marchantia aquatica</name>
    <dbReference type="NCBI Taxonomy" id="3197"/>
    <lineage>
        <taxon>Eukaryota</taxon>
        <taxon>Viridiplantae</taxon>
        <taxon>Streptophyta</taxon>
        <taxon>Embryophyta</taxon>
        <taxon>Marchantiophyta</taxon>
        <taxon>Marchantiopsida</taxon>
        <taxon>Marchantiidae</taxon>
        <taxon>Marchantiales</taxon>
        <taxon>Marchantiaceae</taxon>
        <taxon>Marchantia</taxon>
    </lineage>
</organism>
<name>A0A2R6WAA0_MARPO</name>
<protein>
    <submittedName>
        <fullName evidence="1">Uncharacterized protein</fullName>
    </submittedName>
</protein>
<reference evidence="2" key="1">
    <citation type="journal article" date="2017" name="Cell">
        <title>Insights into land plant evolution garnered from the Marchantia polymorpha genome.</title>
        <authorList>
            <person name="Bowman J.L."/>
            <person name="Kohchi T."/>
            <person name="Yamato K.T."/>
            <person name="Jenkins J."/>
            <person name="Shu S."/>
            <person name="Ishizaki K."/>
            <person name="Yamaoka S."/>
            <person name="Nishihama R."/>
            <person name="Nakamura Y."/>
            <person name="Berger F."/>
            <person name="Adam C."/>
            <person name="Aki S.S."/>
            <person name="Althoff F."/>
            <person name="Araki T."/>
            <person name="Arteaga-Vazquez M.A."/>
            <person name="Balasubrmanian S."/>
            <person name="Barry K."/>
            <person name="Bauer D."/>
            <person name="Boehm C.R."/>
            <person name="Briginshaw L."/>
            <person name="Caballero-Perez J."/>
            <person name="Catarino B."/>
            <person name="Chen F."/>
            <person name="Chiyoda S."/>
            <person name="Chovatia M."/>
            <person name="Davies K.M."/>
            <person name="Delmans M."/>
            <person name="Demura T."/>
            <person name="Dierschke T."/>
            <person name="Dolan L."/>
            <person name="Dorantes-Acosta A.E."/>
            <person name="Eklund D.M."/>
            <person name="Florent S.N."/>
            <person name="Flores-Sandoval E."/>
            <person name="Fujiyama A."/>
            <person name="Fukuzawa H."/>
            <person name="Galik B."/>
            <person name="Grimanelli D."/>
            <person name="Grimwood J."/>
            <person name="Grossniklaus U."/>
            <person name="Hamada T."/>
            <person name="Haseloff J."/>
            <person name="Hetherington A.J."/>
            <person name="Higo A."/>
            <person name="Hirakawa Y."/>
            <person name="Hundley H.N."/>
            <person name="Ikeda Y."/>
            <person name="Inoue K."/>
            <person name="Inoue S.I."/>
            <person name="Ishida S."/>
            <person name="Jia Q."/>
            <person name="Kakita M."/>
            <person name="Kanazawa T."/>
            <person name="Kawai Y."/>
            <person name="Kawashima T."/>
            <person name="Kennedy M."/>
            <person name="Kinose K."/>
            <person name="Kinoshita T."/>
            <person name="Kohara Y."/>
            <person name="Koide E."/>
            <person name="Komatsu K."/>
            <person name="Kopischke S."/>
            <person name="Kubo M."/>
            <person name="Kyozuka J."/>
            <person name="Lagercrantz U."/>
            <person name="Lin S.S."/>
            <person name="Lindquist E."/>
            <person name="Lipzen A.M."/>
            <person name="Lu C.W."/>
            <person name="De Luna E."/>
            <person name="Martienssen R.A."/>
            <person name="Minamino N."/>
            <person name="Mizutani M."/>
            <person name="Mizutani M."/>
            <person name="Mochizuki N."/>
            <person name="Monte I."/>
            <person name="Mosher R."/>
            <person name="Nagasaki H."/>
            <person name="Nakagami H."/>
            <person name="Naramoto S."/>
            <person name="Nishitani K."/>
            <person name="Ohtani M."/>
            <person name="Okamoto T."/>
            <person name="Okumura M."/>
            <person name="Phillips J."/>
            <person name="Pollak B."/>
            <person name="Reinders A."/>
            <person name="Rovekamp M."/>
            <person name="Sano R."/>
            <person name="Sawa S."/>
            <person name="Schmid M.W."/>
            <person name="Shirakawa M."/>
            <person name="Solano R."/>
            <person name="Spunde A."/>
            <person name="Suetsugu N."/>
            <person name="Sugano S."/>
            <person name="Sugiyama A."/>
            <person name="Sun R."/>
            <person name="Suzuki Y."/>
            <person name="Takenaka M."/>
            <person name="Takezawa D."/>
            <person name="Tomogane H."/>
            <person name="Tsuzuki M."/>
            <person name="Ueda T."/>
            <person name="Umeda M."/>
            <person name="Ward J.M."/>
            <person name="Watanabe Y."/>
            <person name="Yazaki K."/>
            <person name="Yokoyama R."/>
            <person name="Yoshitake Y."/>
            <person name="Yotsui I."/>
            <person name="Zachgo S."/>
            <person name="Schmutz J."/>
        </authorList>
    </citation>
    <scope>NUCLEOTIDE SEQUENCE [LARGE SCALE GENOMIC DNA]</scope>
    <source>
        <strain evidence="2">Tak-1</strain>
    </source>
</reference>
<dbReference type="Proteomes" id="UP000244005">
    <property type="component" value="Unassembled WGS sequence"/>
</dbReference>
<evidence type="ECO:0000313" key="2">
    <source>
        <dbReference type="Proteomes" id="UP000244005"/>
    </source>
</evidence>
<proteinExistence type="predicted"/>
<sequence>MVARIEQLDQRLAAMASSGAGASISHEGEYLSYLAMTRGVARALGPRGANRELDPQRGEGGRQARLPQSFLLSEVDMTSSMSTTLPSDHVVRTEASTSHVVGAETSSTAAIRMANLVMRSPLFSATKVMASGVDVARVFRVATTLCECGSVSATSAEIREGTVEEQLSTPTLRDEKSWQAAAAKMELLPARPAIDRKSIVLGVCMMDNRSGLFHLVSSTWQVYVPARVLIDSDA</sequence>
<gene>
    <name evidence="1" type="ORF">MARPO_0120s0037</name>
</gene>
<keyword evidence="2" id="KW-1185">Reference proteome</keyword>
<accession>A0A2R6WAA0</accession>